<organism evidence="3 4">
    <name type="scientific">Prorocentrum cordatum</name>
    <dbReference type="NCBI Taxonomy" id="2364126"/>
    <lineage>
        <taxon>Eukaryota</taxon>
        <taxon>Sar</taxon>
        <taxon>Alveolata</taxon>
        <taxon>Dinophyceae</taxon>
        <taxon>Prorocentrales</taxon>
        <taxon>Prorocentraceae</taxon>
        <taxon>Prorocentrum</taxon>
    </lineage>
</organism>
<keyword evidence="4" id="KW-1185">Reference proteome</keyword>
<proteinExistence type="predicted"/>
<dbReference type="InterPro" id="IPR011012">
    <property type="entry name" value="Longin-like_dom_sf"/>
</dbReference>
<accession>A0ABN9WXY6</accession>
<dbReference type="PANTHER" id="PTHR45806">
    <property type="entry name" value="SYNAPTOBREVIN HOMOLOG YKT6"/>
    <property type="match status" value="1"/>
</dbReference>
<name>A0ABN9WXY6_9DINO</name>
<feature type="non-terminal residue" evidence="3">
    <location>
        <position position="189"/>
    </location>
</feature>
<feature type="domain" description="V-SNARE coiled-coil homology" evidence="2">
    <location>
        <begin position="146"/>
        <end position="189"/>
    </location>
</feature>
<dbReference type="Proteomes" id="UP001189429">
    <property type="component" value="Unassembled WGS sequence"/>
</dbReference>
<evidence type="ECO:0000259" key="2">
    <source>
        <dbReference type="PROSITE" id="PS50892"/>
    </source>
</evidence>
<evidence type="ECO:0000313" key="3">
    <source>
        <dbReference type="EMBL" id="CAK0890496.1"/>
    </source>
</evidence>
<keyword evidence="1" id="KW-0175">Coiled coil</keyword>
<dbReference type="Gene3D" id="3.30.450.50">
    <property type="entry name" value="Longin domain"/>
    <property type="match status" value="1"/>
</dbReference>
<protein>
    <recommendedName>
        <fullName evidence="2">V-SNARE coiled-coil homology domain-containing protein</fullName>
    </recommendedName>
</protein>
<sequence>MAESGENVAFLAIARVSDKAVLASCFDNAALAEEKQGFESALAAVLQRASSVHPGWKERVECRECEGVLHVLADAQAFCFLVAAVRSRQYPDRVAGQLLRELGKKARNCQGDENLAKAQAGALSTPLRKTMKDLMKSYNDVGAHDKTIEVRQKVDDLKGIMQDNVKKILESHATLETLENNSSSMNAQA</sequence>
<dbReference type="Pfam" id="PF00957">
    <property type="entry name" value="Synaptobrevin"/>
    <property type="match status" value="1"/>
</dbReference>
<dbReference type="EMBL" id="CAUYUJ010019362">
    <property type="protein sequence ID" value="CAK0890496.1"/>
    <property type="molecule type" value="Genomic_DNA"/>
</dbReference>
<evidence type="ECO:0000313" key="4">
    <source>
        <dbReference type="Proteomes" id="UP001189429"/>
    </source>
</evidence>
<dbReference type="PROSITE" id="PS50892">
    <property type="entry name" value="V_SNARE"/>
    <property type="match status" value="1"/>
</dbReference>
<dbReference type="InterPro" id="IPR042855">
    <property type="entry name" value="V_SNARE_CC"/>
</dbReference>
<reference evidence="3" key="1">
    <citation type="submission" date="2023-10" db="EMBL/GenBank/DDBJ databases">
        <authorList>
            <person name="Chen Y."/>
            <person name="Shah S."/>
            <person name="Dougan E. K."/>
            <person name="Thang M."/>
            <person name="Chan C."/>
        </authorList>
    </citation>
    <scope>NUCLEOTIDE SEQUENCE [LARGE SCALE GENOMIC DNA]</scope>
</reference>
<evidence type="ECO:0000256" key="1">
    <source>
        <dbReference type="PROSITE-ProRule" id="PRU00290"/>
    </source>
</evidence>
<dbReference type="PANTHER" id="PTHR45806:SF1">
    <property type="entry name" value="SYNAPTOBREVIN HOMOLOG YKT6"/>
    <property type="match status" value="1"/>
</dbReference>
<dbReference type="SUPFAM" id="SSF58038">
    <property type="entry name" value="SNARE fusion complex"/>
    <property type="match status" value="1"/>
</dbReference>
<dbReference type="SUPFAM" id="SSF64356">
    <property type="entry name" value="SNARE-like"/>
    <property type="match status" value="1"/>
</dbReference>
<gene>
    <name evidence="3" type="ORF">PCOR1329_LOCUS70727</name>
</gene>
<dbReference type="CDD" id="cd15843">
    <property type="entry name" value="R-SNARE"/>
    <property type="match status" value="1"/>
</dbReference>
<comment type="caution">
    <text evidence="3">The sequence shown here is derived from an EMBL/GenBank/DDBJ whole genome shotgun (WGS) entry which is preliminary data.</text>
</comment>